<gene>
    <name evidence="2" type="ORF">J1605_022185</name>
</gene>
<organism evidence="2 3">
    <name type="scientific">Eschrichtius robustus</name>
    <name type="common">California gray whale</name>
    <name type="synonym">Eschrichtius gibbosus</name>
    <dbReference type="NCBI Taxonomy" id="9764"/>
    <lineage>
        <taxon>Eukaryota</taxon>
        <taxon>Metazoa</taxon>
        <taxon>Chordata</taxon>
        <taxon>Craniata</taxon>
        <taxon>Vertebrata</taxon>
        <taxon>Euteleostomi</taxon>
        <taxon>Mammalia</taxon>
        <taxon>Eutheria</taxon>
        <taxon>Laurasiatheria</taxon>
        <taxon>Artiodactyla</taxon>
        <taxon>Whippomorpha</taxon>
        <taxon>Cetacea</taxon>
        <taxon>Mysticeti</taxon>
        <taxon>Eschrichtiidae</taxon>
        <taxon>Eschrichtius</taxon>
    </lineage>
</organism>
<feature type="compositionally biased region" description="Basic and acidic residues" evidence="1">
    <location>
        <begin position="20"/>
        <end position="31"/>
    </location>
</feature>
<feature type="compositionally biased region" description="Basic residues" evidence="1">
    <location>
        <begin position="173"/>
        <end position="183"/>
    </location>
</feature>
<comment type="caution">
    <text evidence="2">The sequence shown here is derived from an EMBL/GenBank/DDBJ whole genome shotgun (WGS) entry which is preliminary data.</text>
</comment>
<dbReference type="AlphaFoldDB" id="A0AB34HE29"/>
<reference evidence="2 3" key="1">
    <citation type="submission" date="2022-11" db="EMBL/GenBank/DDBJ databases">
        <title>Whole genome sequence of Eschrichtius robustus ER-17-0199.</title>
        <authorList>
            <person name="Bruniche-Olsen A."/>
            <person name="Black A.N."/>
            <person name="Fields C.J."/>
            <person name="Walden K."/>
            <person name="Dewoody J.A."/>
        </authorList>
    </citation>
    <scope>NUCLEOTIDE SEQUENCE [LARGE SCALE GENOMIC DNA]</scope>
    <source>
        <strain evidence="2">ER-17-0199</strain>
        <tissue evidence="2">Blubber</tissue>
    </source>
</reference>
<protein>
    <submittedName>
        <fullName evidence="2">Uncharacterized protein</fullName>
    </submittedName>
</protein>
<proteinExistence type="predicted"/>
<evidence type="ECO:0000256" key="1">
    <source>
        <dbReference type="SAM" id="MobiDB-lite"/>
    </source>
</evidence>
<accession>A0AB34HE29</accession>
<dbReference type="Proteomes" id="UP001159641">
    <property type="component" value="Unassembled WGS sequence"/>
</dbReference>
<evidence type="ECO:0000313" key="2">
    <source>
        <dbReference type="EMBL" id="KAJ8789250.1"/>
    </source>
</evidence>
<feature type="compositionally biased region" description="Gly residues" evidence="1">
    <location>
        <begin position="98"/>
        <end position="113"/>
    </location>
</feature>
<keyword evidence="3" id="KW-1185">Reference proteome</keyword>
<dbReference type="EMBL" id="JAIQCJ010001430">
    <property type="protein sequence ID" value="KAJ8789250.1"/>
    <property type="molecule type" value="Genomic_DNA"/>
</dbReference>
<name>A0AB34HE29_ESCRO</name>
<feature type="compositionally biased region" description="Basic and acidic residues" evidence="1">
    <location>
        <begin position="129"/>
        <end position="145"/>
    </location>
</feature>
<feature type="region of interest" description="Disordered" evidence="1">
    <location>
        <begin position="1"/>
        <end position="223"/>
    </location>
</feature>
<sequence>MDFLVEDAFSGPKCPARPLPEAEGKREREGRVGQLRGGPLHGWGVHREPQGSEGVGWALGPNSTTPAPAARPPARPVIGLGGACARPGKAGRIPSERGAGGGGGGGGESGGREGANVGAGEPGSTDQRAGSERGGERRASWEGRKARLALRRRRPLHCALSGPPARKAPQPSGRKRRRQRPGRARSGSLTCRRPAGRAQGRTAPEEEGRPGRPRRSPAARERV</sequence>
<evidence type="ECO:0000313" key="3">
    <source>
        <dbReference type="Proteomes" id="UP001159641"/>
    </source>
</evidence>
<feature type="compositionally biased region" description="Basic residues" evidence="1">
    <location>
        <begin position="146"/>
        <end position="156"/>
    </location>
</feature>